<reference evidence="1 2" key="1">
    <citation type="journal article" date="2012" name="Genet. Mol. Biol.">
        <title>Analysis of 16S rRNA and mxaF genes revealing insights into Methylobacterium niche-specific plant association.</title>
        <authorList>
            <person name="Dourado M.N."/>
            <person name="Andreote F.D."/>
            <person name="Dini-Andreote F."/>
            <person name="Conti R."/>
            <person name="Araujo J.M."/>
            <person name="Araujo W.L."/>
        </authorList>
    </citation>
    <scope>NUCLEOTIDE SEQUENCE [LARGE SCALE GENOMIC DNA]</scope>
    <source>
        <strain evidence="1 2">TC3-10</strain>
    </source>
</reference>
<name>A0ABU7TMU1_9HYPH</name>
<accession>A0ABU7TMU1</accession>
<gene>
    <name evidence="1" type="ORF">MOTC310_11140</name>
</gene>
<proteinExistence type="predicted"/>
<dbReference type="Pfam" id="PF13671">
    <property type="entry name" value="AAA_33"/>
    <property type="match status" value="1"/>
</dbReference>
<evidence type="ECO:0000313" key="1">
    <source>
        <dbReference type="EMBL" id="MEE7490986.1"/>
    </source>
</evidence>
<organism evidence="1 2">
    <name type="scientific">Methylobacterium oryzae</name>
    <dbReference type="NCBI Taxonomy" id="334852"/>
    <lineage>
        <taxon>Bacteria</taxon>
        <taxon>Pseudomonadati</taxon>
        <taxon>Pseudomonadota</taxon>
        <taxon>Alphaproteobacteria</taxon>
        <taxon>Hyphomicrobiales</taxon>
        <taxon>Methylobacteriaceae</taxon>
        <taxon>Methylobacterium</taxon>
    </lineage>
</organism>
<dbReference type="Proteomes" id="UP001355206">
    <property type="component" value="Unassembled WGS sequence"/>
</dbReference>
<protein>
    <submittedName>
        <fullName evidence="1">Kinase</fullName>
    </submittedName>
</protein>
<evidence type="ECO:0000313" key="2">
    <source>
        <dbReference type="Proteomes" id="UP001355206"/>
    </source>
</evidence>
<dbReference type="Gene3D" id="3.40.50.300">
    <property type="entry name" value="P-loop containing nucleotide triphosphate hydrolases"/>
    <property type="match status" value="1"/>
</dbReference>
<comment type="caution">
    <text evidence="1">The sequence shown here is derived from an EMBL/GenBank/DDBJ whole genome shotgun (WGS) entry which is preliminary data.</text>
</comment>
<dbReference type="SUPFAM" id="SSF52540">
    <property type="entry name" value="P-loop containing nucleoside triphosphate hydrolases"/>
    <property type="match status" value="1"/>
</dbReference>
<keyword evidence="1" id="KW-0418">Kinase</keyword>
<dbReference type="EMBL" id="MLCA01000006">
    <property type="protein sequence ID" value="MEE7490986.1"/>
    <property type="molecule type" value="Genomic_DNA"/>
</dbReference>
<dbReference type="RefSeq" id="WP_331301799.1">
    <property type="nucleotide sequence ID" value="NZ_MLCA01000006.1"/>
</dbReference>
<sequence length="159" mass="17258">MSAAVVIDPDAFLETERGRVWTPERNAEAWRLALAALRAALAADSVERLVVVCGLQGAGKSTWIARQRPRLGRVYFDAALPGRRHRAPILAIARACGVAAEAVWIRAPLAVALERNRRRASDRQVPEASIRSVDRLFEPPSRAEGFAAVRIVGATSRAG</sequence>
<dbReference type="InterPro" id="IPR027417">
    <property type="entry name" value="P-loop_NTPase"/>
</dbReference>
<dbReference type="GO" id="GO:0016301">
    <property type="term" value="F:kinase activity"/>
    <property type="evidence" value="ECO:0007669"/>
    <property type="project" value="UniProtKB-KW"/>
</dbReference>
<keyword evidence="1" id="KW-0808">Transferase</keyword>
<keyword evidence="2" id="KW-1185">Reference proteome</keyword>